<dbReference type="GO" id="GO:0015628">
    <property type="term" value="P:protein secretion by the type II secretion system"/>
    <property type="evidence" value="ECO:0007669"/>
    <property type="project" value="InterPro"/>
</dbReference>
<keyword evidence="3" id="KW-1003">Cell membrane</keyword>
<dbReference type="STRING" id="314344.AL013_11765"/>
<evidence type="ECO:0000256" key="3">
    <source>
        <dbReference type="ARBA" id="ARBA00022475"/>
    </source>
</evidence>
<dbReference type="SUPFAM" id="SSF54523">
    <property type="entry name" value="Pili subunits"/>
    <property type="match status" value="1"/>
</dbReference>
<dbReference type="InterPro" id="IPR012902">
    <property type="entry name" value="N_methyl_site"/>
</dbReference>
<keyword evidence="6 11" id="KW-0812">Transmembrane</keyword>
<keyword evidence="8 11" id="KW-0472">Membrane</keyword>
<accession>Q0EZI2</accession>
<dbReference type="GO" id="GO:0015627">
    <property type="term" value="C:type II protein secretion system complex"/>
    <property type="evidence" value="ECO:0007669"/>
    <property type="project" value="InterPro"/>
</dbReference>
<keyword evidence="4" id="KW-0488">Methylation</keyword>
<comment type="caution">
    <text evidence="13">The sequence shown here is derived from an EMBL/GenBank/DDBJ whole genome shotgun (WGS) entry which is preliminary data.</text>
</comment>
<proteinExistence type="inferred from homology"/>
<dbReference type="AlphaFoldDB" id="Q0EZI2"/>
<dbReference type="Gene3D" id="3.30.700.10">
    <property type="entry name" value="Glycoprotein, Type 4 Pilin"/>
    <property type="match status" value="1"/>
</dbReference>
<sequence>MAARTLKEMMIFAIREKMRMYPNPTANEAGRQAGVSARPGSGMRQCGFTLLELLIVITIIGVLVTIAVPAFASWRENQAVRSATQTLLAQLKQARVLAMSENRSVSITFTGTSYVFDADTSGSGACDRCRNEAVDLSKFSTSLSVSPTTTRTFSSRGTSNSGTITLTAGNASQTITLNVIGRAY</sequence>
<evidence type="ECO:0000256" key="9">
    <source>
        <dbReference type="ARBA" id="ARBA00025772"/>
    </source>
</evidence>
<dbReference type="HOGENOM" id="CLU_1466541_0_0_0"/>
<evidence type="ECO:0000256" key="7">
    <source>
        <dbReference type="ARBA" id="ARBA00022989"/>
    </source>
</evidence>
<dbReference type="InParanoid" id="Q0EZI2"/>
<feature type="transmembrane region" description="Helical" evidence="11">
    <location>
        <begin position="48"/>
        <end position="72"/>
    </location>
</feature>
<dbReference type="eggNOG" id="COG4970">
    <property type="taxonomic scope" value="Bacteria"/>
</dbReference>
<evidence type="ECO:0000259" key="12">
    <source>
        <dbReference type="Pfam" id="PF12019"/>
    </source>
</evidence>
<evidence type="ECO:0000256" key="1">
    <source>
        <dbReference type="ARBA" id="ARBA00004377"/>
    </source>
</evidence>
<dbReference type="InterPro" id="IPR022346">
    <property type="entry name" value="T2SS_GspH"/>
</dbReference>
<evidence type="ECO:0000256" key="10">
    <source>
        <dbReference type="ARBA" id="ARBA00030775"/>
    </source>
</evidence>
<dbReference type="RefSeq" id="WP_009850332.1">
    <property type="nucleotide sequence ID" value="NZ_DS022294.1"/>
</dbReference>
<keyword evidence="7 11" id="KW-1133">Transmembrane helix</keyword>
<dbReference type="InterPro" id="IPR045584">
    <property type="entry name" value="Pilin-like"/>
</dbReference>
<dbReference type="Pfam" id="PF12019">
    <property type="entry name" value="GspH"/>
    <property type="match status" value="1"/>
</dbReference>
<dbReference type="Pfam" id="PF07963">
    <property type="entry name" value="N_methyl"/>
    <property type="match status" value="1"/>
</dbReference>
<evidence type="ECO:0000256" key="6">
    <source>
        <dbReference type="ARBA" id="ARBA00022692"/>
    </source>
</evidence>
<evidence type="ECO:0000256" key="5">
    <source>
        <dbReference type="ARBA" id="ARBA00022519"/>
    </source>
</evidence>
<evidence type="ECO:0000256" key="4">
    <source>
        <dbReference type="ARBA" id="ARBA00022481"/>
    </source>
</evidence>
<dbReference type="GO" id="GO:0005886">
    <property type="term" value="C:plasma membrane"/>
    <property type="evidence" value="ECO:0007669"/>
    <property type="project" value="UniProtKB-SubCell"/>
</dbReference>
<protein>
    <recommendedName>
        <fullName evidence="2">Type II secretion system protein H</fullName>
    </recommendedName>
    <alternativeName>
        <fullName evidence="10">General secretion pathway protein H</fullName>
    </alternativeName>
</protein>
<gene>
    <name evidence="13" type="ORF">SPV1_14099</name>
</gene>
<dbReference type="NCBIfam" id="TIGR02532">
    <property type="entry name" value="IV_pilin_GFxxxE"/>
    <property type="match status" value="1"/>
</dbReference>
<reference evidence="13 14" key="1">
    <citation type="submission" date="2006-09" db="EMBL/GenBank/DDBJ databases">
        <authorList>
            <person name="Emerson D."/>
            <person name="Ferriera S."/>
            <person name="Johnson J."/>
            <person name="Kravitz S."/>
            <person name="Halpern A."/>
            <person name="Remington K."/>
            <person name="Beeson K."/>
            <person name="Tran B."/>
            <person name="Rogers Y.-H."/>
            <person name="Friedman R."/>
            <person name="Venter J.C."/>
        </authorList>
    </citation>
    <scope>NUCLEOTIDE SEQUENCE [LARGE SCALE GENOMIC DNA]</scope>
    <source>
        <strain evidence="13 14">PV-1</strain>
    </source>
</reference>
<dbReference type="PANTHER" id="PTHR30093">
    <property type="entry name" value="GENERAL SECRETION PATHWAY PROTEIN G"/>
    <property type="match status" value="1"/>
</dbReference>
<keyword evidence="14" id="KW-1185">Reference proteome</keyword>
<evidence type="ECO:0000313" key="13">
    <source>
        <dbReference type="EMBL" id="EAU54722.1"/>
    </source>
</evidence>
<comment type="subcellular location">
    <subcellularLocation>
        <location evidence="1">Cell inner membrane</location>
        <topology evidence="1">Single-pass membrane protein</topology>
    </subcellularLocation>
</comment>
<keyword evidence="5" id="KW-0997">Cell inner membrane</keyword>
<organism evidence="13 14">
    <name type="scientific">Mariprofundus ferrooxydans PV-1</name>
    <dbReference type="NCBI Taxonomy" id="314345"/>
    <lineage>
        <taxon>Bacteria</taxon>
        <taxon>Pseudomonadati</taxon>
        <taxon>Pseudomonadota</taxon>
        <taxon>Candidatius Mariprofundia</taxon>
        <taxon>Mariprofundales</taxon>
        <taxon>Mariprofundaceae</taxon>
        <taxon>Mariprofundus</taxon>
    </lineage>
</organism>
<evidence type="ECO:0000313" key="14">
    <source>
        <dbReference type="Proteomes" id="UP000005297"/>
    </source>
</evidence>
<evidence type="ECO:0000256" key="11">
    <source>
        <dbReference type="SAM" id="Phobius"/>
    </source>
</evidence>
<comment type="similarity">
    <text evidence="9">Belongs to the GSP H family.</text>
</comment>
<evidence type="ECO:0000256" key="2">
    <source>
        <dbReference type="ARBA" id="ARBA00021549"/>
    </source>
</evidence>
<feature type="domain" description="General secretion pathway GspH" evidence="12">
    <location>
        <begin position="83"/>
        <end position="179"/>
    </location>
</feature>
<evidence type="ECO:0000256" key="8">
    <source>
        <dbReference type="ARBA" id="ARBA00023136"/>
    </source>
</evidence>
<name>Q0EZI2_9PROT</name>
<dbReference type="Proteomes" id="UP000005297">
    <property type="component" value="Unassembled WGS sequence"/>
</dbReference>
<dbReference type="EMBL" id="AATS01000006">
    <property type="protein sequence ID" value="EAU54722.1"/>
    <property type="molecule type" value="Genomic_DNA"/>
</dbReference>